<dbReference type="OrthoDB" id="2381181at2"/>
<evidence type="ECO:0000313" key="3">
    <source>
        <dbReference type="Proteomes" id="UP000245624"/>
    </source>
</evidence>
<protein>
    <recommendedName>
        <fullName evidence="4">DUF5590 domain-containing protein</fullName>
    </recommendedName>
</protein>
<comment type="caution">
    <text evidence="2">The sequence shown here is derived from an EMBL/GenBank/DDBJ whole genome shotgun (WGS) entry which is preliminary data.</text>
</comment>
<sequence>MRKQYLLSIELKKSFWISVVVVILLGAFLYFCVHTYQGIMKTKTANFSDVENFLLESDLKIDDIHSIERFHGNQLYYVVEAENINEEALLIYVYKDEEVFQYRDYAMESFYTQDEILEDWKQRCTSCHLLGSNFGLLNENPSLEIKYLDDQERLVYEHVLLNDLSEYRLTLNPAY</sequence>
<reference evidence="2 3" key="1">
    <citation type="submission" date="2018-05" db="EMBL/GenBank/DDBJ databases">
        <title>Genomic analysis of Gracilibacillus dipsosauri DD1 reveals novel features of a salt-tolerant amylase.</title>
        <authorList>
            <person name="Deutch C.E."/>
            <person name="Yang S."/>
        </authorList>
    </citation>
    <scope>NUCLEOTIDE SEQUENCE [LARGE SCALE GENOMIC DNA]</scope>
    <source>
        <strain evidence="2 3">DD1</strain>
    </source>
</reference>
<evidence type="ECO:0000313" key="2">
    <source>
        <dbReference type="EMBL" id="PWU68667.1"/>
    </source>
</evidence>
<feature type="transmembrane region" description="Helical" evidence="1">
    <location>
        <begin position="15"/>
        <end position="33"/>
    </location>
</feature>
<keyword evidence="1" id="KW-0812">Transmembrane</keyword>
<accession>A0A317KYT6</accession>
<keyword evidence="1" id="KW-1133">Transmembrane helix</keyword>
<keyword evidence="1" id="KW-0472">Membrane</keyword>
<dbReference type="EMBL" id="QGTD01000008">
    <property type="protein sequence ID" value="PWU68667.1"/>
    <property type="molecule type" value="Genomic_DNA"/>
</dbReference>
<gene>
    <name evidence="2" type="ORF">DLJ74_09565</name>
</gene>
<dbReference type="RefSeq" id="WP_109984280.1">
    <property type="nucleotide sequence ID" value="NZ_QGTD01000008.1"/>
</dbReference>
<dbReference type="Proteomes" id="UP000245624">
    <property type="component" value="Unassembled WGS sequence"/>
</dbReference>
<dbReference type="Gene3D" id="3.10.450.40">
    <property type="match status" value="1"/>
</dbReference>
<dbReference type="AlphaFoldDB" id="A0A317KYT6"/>
<name>A0A317KYT6_9BACI</name>
<proteinExistence type="predicted"/>
<evidence type="ECO:0000256" key="1">
    <source>
        <dbReference type="SAM" id="Phobius"/>
    </source>
</evidence>
<keyword evidence="3" id="KW-1185">Reference proteome</keyword>
<evidence type="ECO:0008006" key="4">
    <source>
        <dbReference type="Google" id="ProtNLM"/>
    </source>
</evidence>
<organism evidence="2 3">
    <name type="scientific">Gracilibacillus dipsosauri</name>
    <dbReference type="NCBI Taxonomy" id="178340"/>
    <lineage>
        <taxon>Bacteria</taxon>
        <taxon>Bacillati</taxon>
        <taxon>Bacillota</taxon>
        <taxon>Bacilli</taxon>
        <taxon>Bacillales</taxon>
        <taxon>Bacillaceae</taxon>
        <taxon>Gracilibacillus</taxon>
    </lineage>
</organism>